<protein>
    <recommendedName>
        <fullName evidence="1">D-inositol 3-phosphate glycosyltransferase</fullName>
    </recommendedName>
</protein>
<evidence type="ECO:0000256" key="2">
    <source>
        <dbReference type="ARBA" id="ARBA00022676"/>
    </source>
</evidence>
<dbReference type="CDD" id="cd03808">
    <property type="entry name" value="GT4_CapM-like"/>
    <property type="match status" value="1"/>
</dbReference>
<reference evidence="5" key="1">
    <citation type="journal article" date="2021" name="PeerJ">
        <title>Extensive microbial diversity within the chicken gut microbiome revealed by metagenomics and culture.</title>
        <authorList>
            <person name="Gilroy R."/>
            <person name="Ravi A."/>
            <person name="Getino M."/>
            <person name="Pursley I."/>
            <person name="Horton D.L."/>
            <person name="Alikhan N.F."/>
            <person name="Baker D."/>
            <person name="Gharbi K."/>
            <person name="Hall N."/>
            <person name="Watson M."/>
            <person name="Adriaenssens E.M."/>
            <person name="Foster-Nyarko E."/>
            <person name="Jarju S."/>
            <person name="Secka A."/>
            <person name="Antonio M."/>
            <person name="Oren A."/>
            <person name="Chaudhuri R.R."/>
            <person name="La Ragione R."/>
            <person name="Hildebrand F."/>
            <person name="Pallen M.J."/>
        </authorList>
    </citation>
    <scope>NUCLEOTIDE SEQUENCE</scope>
    <source>
        <strain evidence="5">ChiHjej13B12-14962</strain>
    </source>
</reference>
<dbReference type="Gene3D" id="3.40.50.2000">
    <property type="entry name" value="Glycogen Phosphorylase B"/>
    <property type="match status" value="2"/>
</dbReference>
<proteinExistence type="predicted"/>
<evidence type="ECO:0000256" key="1">
    <source>
        <dbReference type="ARBA" id="ARBA00021292"/>
    </source>
</evidence>
<accession>A0A921FRS8</accession>
<evidence type="ECO:0000256" key="3">
    <source>
        <dbReference type="ARBA" id="ARBA00022679"/>
    </source>
</evidence>
<name>A0A921FRS8_9MICC</name>
<dbReference type="InterPro" id="IPR050194">
    <property type="entry name" value="Glycosyltransferase_grp1"/>
</dbReference>
<dbReference type="AlphaFoldDB" id="A0A921FRS8"/>
<dbReference type="Pfam" id="PF13692">
    <property type="entry name" value="Glyco_trans_1_4"/>
    <property type="match status" value="1"/>
</dbReference>
<dbReference type="SUPFAM" id="SSF53756">
    <property type="entry name" value="UDP-Glycosyltransferase/glycogen phosphorylase"/>
    <property type="match status" value="1"/>
</dbReference>
<dbReference type="GO" id="GO:1901137">
    <property type="term" value="P:carbohydrate derivative biosynthetic process"/>
    <property type="evidence" value="ECO:0007669"/>
    <property type="project" value="UniProtKB-ARBA"/>
</dbReference>
<dbReference type="InterPro" id="IPR028098">
    <property type="entry name" value="Glyco_trans_4-like_N"/>
</dbReference>
<dbReference type="PANTHER" id="PTHR45947">
    <property type="entry name" value="SULFOQUINOVOSYL TRANSFERASE SQD2"/>
    <property type="match status" value="1"/>
</dbReference>
<sequence length="385" mass="42041">MKKVVLIVTVEDSALTFYRNYVRFLVGRGWEVSVVGHSSGALEAWAAREGATGYHIPYERDPSVVKDLRTLWATVRLLRRIRPDVVVSATPKAGLLGTLAARLVGVPVRIYQLWGMPLETVTGFKRKILDVAERTSIRSATQTVANSFSLARTAESLGLAPQGHIDVLGAGSSHGVNLDWFDREATGQVDADTAAFLAADSDLTIVFIGRLTPDKGIATLLQAVDIARAGGLNIRLVLVGPVENRQLAEEVCNVEHIHRLDNVEDVRPYITAADVLCLPTLREGFPNVVLEAAALEVPAVVTDATGAIDSVVDGETGWIFPVQDAQALAEVITEIVAHPEQLQQRGANARRRVEEHFEQVYMFGLQEDNIAQQLEPHLTRQPSNR</sequence>
<keyword evidence="2" id="KW-0328">Glycosyltransferase</keyword>
<reference evidence="5" key="2">
    <citation type="submission" date="2021-09" db="EMBL/GenBank/DDBJ databases">
        <authorList>
            <person name="Gilroy R."/>
        </authorList>
    </citation>
    <scope>NUCLEOTIDE SEQUENCE</scope>
    <source>
        <strain evidence="5">ChiHjej13B12-14962</strain>
    </source>
</reference>
<dbReference type="PANTHER" id="PTHR45947:SF3">
    <property type="entry name" value="SULFOQUINOVOSYL TRANSFERASE SQD2"/>
    <property type="match status" value="1"/>
</dbReference>
<dbReference type="Pfam" id="PF13579">
    <property type="entry name" value="Glyco_trans_4_4"/>
    <property type="match status" value="1"/>
</dbReference>
<feature type="domain" description="Glycosyltransferase subfamily 4-like N-terminal" evidence="4">
    <location>
        <begin position="19"/>
        <end position="170"/>
    </location>
</feature>
<keyword evidence="3" id="KW-0808">Transferase</keyword>
<dbReference type="Proteomes" id="UP000703315">
    <property type="component" value="Unassembled WGS sequence"/>
</dbReference>
<evidence type="ECO:0000313" key="5">
    <source>
        <dbReference type="EMBL" id="HJF15992.1"/>
    </source>
</evidence>
<gene>
    <name evidence="5" type="ORF">K8V32_14580</name>
</gene>
<comment type="caution">
    <text evidence="5">The sequence shown here is derived from an EMBL/GenBank/DDBJ whole genome shotgun (WGS) entry which is preliminary data.</text>
</comment>
<dbReference type="RefSeq" id="WP_303909136.1">
    <property type="nucleotide sequence ID" value="NZ_DYXC01000169.1"/>
</dbReference>
<organism evidence="5 6">
    <name type="scientific">Enteractinococcus helveticum</name>
    <dbReference type="NCBI Taxonomy" id="1837282"/>
    <lineage>
        <taxon>Bacteria</taxon>
        <taxon>Bacillati</taxon>
        <taxon>Actinomycetota</taxon>
        <taxon>Actinomycetes</taxon>
        <taxon>Micrococcales</taxon>
        <taxon>Micrococcaceae</taxon>
    </lineage>
</organism>
<evidence type="ECO:0000259" key="4">
    <source>
        <dbReference type="Pfam" id="PF13579"/>
    </source>
</evidence>
<evidence type="ECO:0000313" key="6">
    <source>
        <dbReference type="Proteomes" id="UP000703315"/>
    </source>
</evidence>
<dbReference type="EMBL" id="DYXC01000169">
    <property type="protein sequence ID" value="HJF15992.1"/>
    <property type="molecule type" value="Genomic_DNA"/>
</dbReference>
<dbReference type="GO" id="GO:0016757">
    <property type="term" value="F:glycosyltransferase activity"/>
    <property type="evidence" value="ECO:0007669"/>
    <property type="project" value="UniProtKB-KW"/>
</dbReference>